<dbReference type="AlphaFoldDB" id="A0A7W7CHE2"/>
<dbReference type="EMBL" id="JACHMH010000001">
    <property type="protein sequence ID" value="MBB4681224.1"/>
    <property type="molecule type" value="Genomic_DNA"/>
</dbReference>
<dbReference type="Proteomes" id="UP000533598">
    <property type="component" value="Unassembled WGS sequence"/>
</dbReference>
<proteinExistence type="predicted"/>
<comment type="caution">
    <text evidence="2">The sequence shown here is derived from an EMBL/GenBank/DDBJ whole genome shotgun (WGS) entry which is preliminary data.</text>
</comment>
<evidence type="ECO:0000313" key="2">
    <source>
        <dbReference type="EMBL" id="MBB4681224.1"/>
    </source>
</evidence>
<sequence>MRLPVISHPVRRHGSLHRILIPAAALRHTWLRSPFLTGYGKITASRADLLRLGALFRLAAISPHSAVHLPLRANQVPEDLAHWFTDHRPADLLIAHRDAGLRASAWPGLRASTRRRATQADRQTATTPAARPDPDPHSRDFSADRRLALSEHAETLLITAPGQGLHQVGDLLSQAGEAVATHRDIHRNGFALLSSLTPVLRGGGGAPDELEIDIYAREPIFHKARWAASATPPPA</sequence>
<name>A0A7W7CHE2_9PSEU</name>
<organism evidence="2 3">
    <name type="scientific">Crossiella cryophila</name>
    <dbReference type="NCBI Taxonomy" id="43355"/>
    <lineage>
        <taxon>Bacteria</taxon>
        <taxon>Bacillati</taxon>
        <taxon>Actinomycetota</taxon>
        <taxon>Actinomycetes</taxon>
        <taxon>Pseudonocardiales</taxon>
        <taxon>Pseudonocardiaceae</taxon>
        <taxon>Crossiella</taxon>
    </lineage>
</organism>
<accession>A0A7W7CHE2</accession>
<keyword evidence="3" id="KW-1185">Reference proteome</keyword>
<feature type="compositionally biased region" description="Basic and acidic residues" evidence="1">
    <location>
        <begin position="132"/>
        <end position="141"/>
    </location>
</feature>
<evidence type="ECO:0000256" key="1">
    <source>
        <dbReference type="SAM" id="MobiDB-lite"/>
    </source>
</evidence>
<feature type="region of interest" description="Disordered" evidence="1">
    <location>
        <begin position="112"/>
        <end position="141"/>
    </location>
</feature>
<gene>
    <name evidence="2" type="ORF">HNR67_007342</name>
</gene>
<protein>
    <submittedName>
        <fullName evidence="2">Uncharacterized protein</fullName>
    </submittedName>
</protein>
<reference evidence="2 3" key="1">
    <citation type="submission" date="2020-08" db="EMBL/GenBank/DDBJ databases">
        <title>Sequencing the genomes of 1000 actinobacteria strains.</title>
        <authorList>
            <person name="Klenk H.-P."/>
        </authorList>
    </citation>
    <scope>NUCLEOTIDE SEQUENCE [LARGE SCALE GENOMIC DNA]</scope>
    <source>
        <strain evidence="2 3">DSM 44230</strain>
    </source>
</reference>
<feature type="compositionally biased region" description="Low complexity" evidence="1">
    <location>
        <begin position="120"/>
        <end position="130"/>
    </location>
</feature>
<evidence type="ECO:0000313" key="3">
    <source>
        <dbReference type="Proteomes" id="UP000533598"/>
    </source>
</evidence>
<dbReference type="RefSeq" id="WP_185007642.1">
    <property type="nucleotide sequence ID" value="NZ_BAAAUI010000051.1"/>
</dbReference>